<dbReference type="EMBL" id="BMNT01000001">
    <property type="protein sequence ID" value="GGK61336.1"/>
    <property type="molecule type" value="Genomic_DNA"/>
</dbReference>
<dbReference type="RefSeq" id="WP_189160866.1">
    <property type="nucleotide sequence ID" value="NZ_BMNT01000001.1"/>
</dbReference>
<comment type="caution">
    <text evidence="1">The sequence shown here is derived from an EMBL/GenBank/DDBJ whole genome shotgun (WGS) entry which is preliminary data.</text>
</comment>
<gene>
    <name evidence="1" type="ORF">GCM10007964_00570</name>
</gene>
<protein>
    <submittedName>
        <fullName evidence="1">Uncharacterized protein</fullName>
    </submittedName>
</protein>
<reference evidence="1" key="1">
    <citation type="journal article" date="2014" name="Int. J. Syst. Evol. Microbiol.">
        <title>Complete genome sequence of Corynebacterium casei LMG S-19264T (=DSM 44701T), isolated from a smear-ripened cheese.</title>
        <authorList>
            <consortium name="US DOE Joint Genome Institute (JGI-PGF)"/>
            <person name="Walter F."/>
            <person name="Albersmeier A."/>
            <person name="Kalinowski J."/>
            <person name="Ruckert C."/>
        </authorList>
    </citation>
    <scope>NUCLEOTIDE SEQUENCE</scope>
    <source>
        <strain evidence="1">JCM 13064</strain>
    </source>
</reference>
<dbReference type="AlphaFoldDB" id="A0A917QNN0"/>
<keyword evidence="2" id="KW-1185">Reference proteome</keyword>
<name>A0A917QNN0_9ACTN</name>
<evidence type="ECO:0000313" key="1">
    <source>
        <dbReference type="EMBL" id="GGK61336.1"/>
    </source>
</evidence>
<evidence type="ECO:0000313" key="2">
    <source>
        <dbReference type="Proteomes" id="UP000645217"/>
    </source>
</evidence>
<dbReference type="Proteomes" id="UP000645217">
    <property type="component" value="Unassembled WGS sequence"/>
</dbReference>
<proteinExistence type="predicted"/>
<accession>A0A917QNN0</accession>
<reference evidence="1" key="2">
    <citation type="submission" date="2020-09" db="EMBL/GenBank/DDBJ databases">
        <authorList>
            <person name="Sun Q."/>
            <person name="Ohkuma M."/>
        </authorList>
    </citation>
    <scope>NUCLEOTIDE SEQUENCE</scope>
    <source>
        <strain evidence="1">JCM 13064</strain>
    </source>
</reference>
<sequence length="108" mass="11337">MTRTPAAEDPEDWTAGIARDLPAVRAHVEGIARRLRELGVLPPDQPQPRPPSEPPVLIVLRPGDKVLVALVEDPGEAEAKDLANTLQASFPGVSFTVAGGVAGICVQS</sequence>
<organism evidence="1 2">
    <name type="scientific">Sphaerisporangium melleum</name>
    <dbReference type="NCBI Taxonomy" id="321316"/>
    <lineage>
        <taxon>Bacteria</taxon>
        <taxon>Bacillati</taxon>
        <taxon>Actinomycetota</taxon>
        <taxon>Actinomycetes</taxon>
        <taxon>Streptosporangiales</taxon>
        <taxon>Streptosporangiaceae</taxon>
        <taxon>Sphaerisporangium</taxon>
    </lineage>
</organism>